<sequence>MPLVDFTSVAAEQTQAWKSSLVGKVGPANVKVLRMDAQPYDEEIHDYNEGLLVVDGRLLLQVGAETVAVEAGQMYLALAGTAHAVLPGSHGTLVVIDV</sequence>
<dbReference type="EMBL" id="VZOK01000014">
    <property type="protein sequence ID" value="KAB0638468.1"/>
    <property type="molecule type" value="Genomic_DNA"/>
</dbReference>
<gene>
    <name evidence="2" type="ORF">F7R25_11865</name>
    <name evidence="3" type="ORF">WT44_13275</name>
</gene>
<reference evidence="2 5" key="2">
    <citation type="submission" date="2019-09" db="EMBL/GenBank/DDBJ databases">
        <title>Draft genome sequences of 48 bacterial type strains from the CCUG.</title>
        <authorList>
            <person name="Tunovic T."/>
            <person name="Pineiro-Iglesias B."/>
            <person name="Unosson C."/>
            <person name="Inganas E."/>
            <person name="Ohlen M."/>
            <person name="Cardew S."/>
            <person name="Jensie-Markopoulos S."/>
            <person name="Salva-Serra F."/>
            <person name="Jaen-Luchoro D."/>
            <person name="Karlsson R."/>
            <person name="Svensson-Stadler L."/>
            <person name="Chun J."/>
            <person name="Moore E."/>
        </authorList>
    </citation>
    <scope>NUCLEOTIDE SEQUENCE [LARGE SCALE GENOMIC DNA]</scope>
    <source>
        <strain evidence="2 5">CCUG 65686</strain>
    </source>
</reference>
<dbReference type="InterPro" id="IPR011051">
    <property type="entry name" value="RmlC_Cupin_sf"/>
</dbReference>
<dbReference type="InterPro" id="IPR013096">
    <property type="entry name" value="Cupin_2"/>
</dbReference>
<dbReference type="InterPro" id="IPR014710">
    <property type="entry name" value="RmlC-like_jellyroll"/>
</dbReference>
<comment type="caution">
    <text evidence="3">The sequence shown here is derived from an EMBL/GenBank/DDBJ whole genome shotgun (WGS) entry which is preliminary data.</text>
</comment>
<name>A0A119WWF0_9BURK</name>
<dbReference type="Proteomes" id="UP000473470">
    <property type="component" value="Unassembled WGS sequence"/>
</dbReference>
<dbReference type="STRING" id="1503054.WT74_21460"/>
<dbReference type="Proteomes" id="UP000068603">
    <property type="component" value="Unassembled WGS sequence"/>
</dbReference>
<dbReference type="SUPFAM" id="SSF51182">
    <property type="entry name" value="RmlC-like cupins"/>
    <property type="match status" value="1"/>
</dbReference>
<evidence type="ECO:0000313" key="3">
    <source>
        <dbReference type="EMBL" id="KWA62989.1"/>
    </source>
</evidence>
<dbReference type="KEGG" id="bstg:WT74_21460"/>
<evidence type="ECO:0000313" key="2">
    <source>
        <dbReference type="EMBL" id="KAB0638468.1"/>
    </source>
</evidence>
<organism evidence="3">
    <name type="scientific">Burkholderia stagnalis</name>
    <dbReference type="NCBI Taxonomy" id="1503054"/>
    <lineage>
        <taxon>Bacteria</taxon>
        <taxon>Pseudomonadati</taxon>
        <taxon>Pseudomonadota</taxon>
        <taxon>Betaproteobacteria</taxon>
        <taxon>Burkholderiales</taxon>
        <taxon>Burkholderiaceae</taxon>
        <taxon>Burkholderia</taxon>
        <taxon>Burkholderia cepacia complex</taxon>
    </lineage>
</organism>
<accession>A0A119WWF0</accession>
<dbReference type="GeneID" id="93057070"/>
<dbReference type="RefSeq" id="WP_059883543.1">
    <property type="nucleotide sequence ID" value="NZ_CABVPM010000008.1"/>
</dbReference>
<dbReference type="EMBL" id="LPHB01000039">
    <property type="protein sequence ID" value="KWA62989.1"/>
    <property type="molecule type" value="Genomic_DNA"/>
</dbReference>
<evidence type="ECO:0000313" key="5">
    <source>
        <dbReference type="Proteomes" id="UP000473470"/>
    </source>
</evidence>
<dbReference type="Pfam" id="PF07883">
    <property type="entry name" value="Cupin_2"/>
    <property type="match status" value="1"/>
</dbReference>
<dbReference type="AlphaFoldDB" id="A0A119WWF0"/>
<evidence type="ECO:0000313" key="4">
    <source>
        <dbReference type="Proteomes" id="UP000068603"/>
    </source>
</evidence>
<protein>
    <submittedName>
        <fullName evidence="2 3">Cupin</fullName>
    </submittedName>
</protein>
<proteinExistence type="predicted"/>
<dbReference type="Gene3D" id="2.60.120.10">
    <property type="entry name" value="Jelly Rolls"/>
    <property type="match status" value="1"/>
</dbReference>
<evidence type="ECO:0000259" key="1">
    <source>
        <dbReference type="Pfam" id="PF07883"/>
    </source>
</evidence>
<reference evidence="3 4" key="1">
    <citation type="submission" date="2015-11" db="EMBL/GenBank/DDBJ databases">
        <title>Expanding the genomic diversity of Burkholderia species for the development of highly accurate diagnostics.</title>
        <authorList>
            <person name="Sahl J."/>
            <person name="Keim P."/>
            <person name="Wagner D."/>
        </authorList>
    </citation>
    <scope>NUCLEOTIDE SEQUENCE [LARGE SCALE GENOMIC DNA]</scope>
    <source>
        <strain evidence="3 4">MSMB1960WGS</strain>
    </source>
</reference>
<feature type="domain" description="Cupin type-2" evidence="1">
    <location>
        <begin position="42"/>
        <end position="98"/>
    </location>
</feature>